<organism evidence="1 2">
    <name type="scientific">Anopheles minimus</name>
    <dbReference type="NCBI Taxonomy" id="112268"/>
    <lineage>
        <taxon>Eukaryota</taxon>
        <taxon>Metazoa</taxon>
        <taxon>Ecdysozoa</taxon>
        <taxon>Arthropoda</taxon>
        <taxon>Hexapoda</taxon>
        <taxon>Insecta</taxon>
        <taxon>Pterygota</taxon>
        <taxon>Neoptera</taxon>
        <taxon>Endopterygota</taxon>
        <taxon>Diptera</taxon>
        <taxon>Nematocera</taxon>
        <taxon>Culicoidea</taxon>
        <taxon>Culicidae</taxon>
        <taxon>Anophelinae</taxon>
        <taxon>Anopheles</taxon>
    </lineage>
</organism>
<reference evidence="2" key="1">
    <citation type="submission" date="2013-03" db="EMBL/GenBank/DDBJ databases">
        <title>The Genome Sequence of Anopheles minimus MINIMUS1.</title>
        <authorList>
            <consortium name="The Broad Institute Genomics Platform"/>
            <person name="Neafsey D.E."/>
            <person name="Walton C."/>
            <person name="Walker B."/>
            <person name="Young S.K."/>
            <person name="Zeng Q."/>
            <person name="Gargeya S."/>
            <person name="Fitzgerald M."/>
            <person name="Haas B."/>
            <person name="Abouelleil A."/>
            <person name="Allen A.W."/>
            <person name="Alvarado L."/>
            <person name="Arachchi H.M."/>
            <person name="Berlin A.M."/>
            <person name="Chapman S.B."/>
            <person name="Gainer-Dewar J."/>
            <person name="Goldberg J."/>
            <person name="Griggs A."/>
            <person name="Gujja S."/>
            <person name="Hansen M."/>
            <person name="Howarth C."/>
            <person name="Imamovic A."/>
            <person name="Ireland A."/>
            <person name="Larimer J."/>
            <person name="McCowan C."/>
            <person name="Murphy C."/>
            <person name="Pearson M."/>
            <person name="Poon T.W."/>
            <person name="Priest M."/>
            <person name="Roberts A."/>
            <person name="Saif S."/>
            <person name="Shea T."/>
            <person name="Sisk P."/>
            <person name="Sykes S."/>
            <person name="Wortman J."/>
            <person name="Nusbaum C."/>
            <person name="Birren B."/>
        </authorList>
    </citation>
    <scope>NUCLEOTIDE SEQUENCE [LARGE SCALE GENOMIC DNA]</scope>
    <source>
        <strain evidence="2">MINIMUS1</strain>
    </source>
</reference>
<dbReference type="Proteomes" id="UP000075920">
    <property type="component" value="Unassembled WGS sequence"/>
</dbReference>
<dbReference type="STRING" id="112268.A0A182W083"/>
<proteinExistence type="predicted"/>
<keyword evidence="2" id="KW-1185">Reference proteome</keyword>
<reference evidence="1" key="2">
    <citation type="submission" date="2020-05" db="UniProtKB">
        <authorList>
            <consortium name="EnsemblMetazoa"/>
        </authorList>
    </citation>
    <scope>IDENTIFICATION</scope>
    <source>
        <strain evidence="1">MINIMUS1</strain>
    </source>
</reference>
<dbReference type="VEuPathDB" id="VectorBase:AMIN003740"/>
<dbReference type="AlphaFoldDB" id="A0A182W083"/>
<evidence type="ECO:0000313" key="2">
    <source>
        <dbReference type="Proteomes" id="UP000075920"/>
    </source>
</evidence>
<accession>A0A182W083</accession>
<protein>
    <submittedName>
        <fullName evidence="1">Uncharacterized protein</fullName>
    </submittedName>
</protein>
<sequence length="235" mass="26358">MSDSDSSEDEANDQLLAAVDSTFLCEKLYKTPAAVGETKKKDEGVTATTVPCAAAKQPAAKSNRYLLEEDSIFHSDLNVTATVQKHIAEKLSTLISSVVEFDNSTVNQHSTQLDDSITDTGVQLLKGFTEVIDLNTEPEVRVNLKPTPIIRRKIDCESETARTDRIASSICDPSTFPKEIQSWKGPRKRSIVYQYKKKPDGTLLETPDLHKNEFTKARNANHWNECKIRNFKRQK</sequence>
<dbReference type="EnsemblMetazoa" id="AMIN003740-RA">
    <property type="protein sequence ID" value="AMIN003740-PA"/>
    <property type="gene ID" value="AMIN003740"/>
</dbReference>
<name>A0A182W083_9DIPT</name>
<evidence type="ECO:0000313" key="1">
    <source>
        <dbReference type="EnsemblMetazoa" id="AMIN003740-PA"/>
    </source>
</evidence>